<gene>
    <name evidence="1" type="ORF">rCG_27816</name>
</gene>
<sequence>MSAQQKRAPGLIIDGCKPPSGCWELNSGPLEALSQLSHLTLQILLPPLPKSCYYWECTNHSVSSFSFYREPFLCLYGRHRLSCSTSPLSGPRDKLSPIESLSGLGVIVKILFSLLSSGCQIT</sequence>
<evidence type="ECO:0000313" key="2">
    <source>
        <dbReference type="Proteomes" id="UP000234681"/>
    </source>
</evidence>
<reference evidence="1 2" key="1">
    <citation type="submission" date="2005-09" db="EMBL/GenBank/DDBJ databases">
        <authorList>
            <person name="Mural R.J."/>
            <person name="Li P.W."/>
            <person name="Adams M.D."/>
            <person name="Amanatides P.G."/>
            <person name="Baden-Tillson H."/>
            <person name="Barnstead M."/>
            <person name="Chin S.H."/>
            <person name="Dew I."/>
            <person name="Evans C.A."/>
            <person name="Ferriera S."/>
            <person name="Flanigan M."/>
            <person name="Fosler C."/>
            <person name="Glodek A."/>
            <person name="Gu Z."/>
            <person name="Holt R.A."/>
            <person name="Jennings D."/>
            <person name="Kraft C.L."/>
            <person name="Lu F."/>
            <person name="Nguyen T."/>
            <person name="Nusskern D.R."/>
            <person name="Pfannkoch C.M."/>
            <person name="Sitter C."/>
            <person name="Sutton G.G."/>
            <person name="Venter J.C."/>
            <person name="Wang Z."/>
            <person name="Woodage T."/>
            <person name="Zheng X.H."/>
            <person name="Zhong F."/>
        </authorList>
    </citation>
    <scope>NUCLEOTIDE SEQUENCE [LARGE SCALE GENOMIC DNA]</scope>
    <source>
        <strain>BN</strain>
        <strain evidence="2">Sprague-Dawley</strain>
    </source>
</reference>
<proteinExistence type="predicted"/>
<dbReference type="EMBL" id="CH474034">
    <property type="protein sequence ID" value="EDL97573.1"/>
    <property type="molecule type" value="Genomic_DNA"/>
</dbReference>
<name>A6KBF9_RAT</name>
<organism evidence="1 2">
    <name type="scientific">Rattus norvegicus</name>
    <name type="common">Rat</name>
    <dbReference type="NCBI Taxonomy" id="10116"/>
    <lineage>
        <taxon>Eukaryota</taxon>
        <taxon>Metazoa</taxon>
        <taxon>Chordata</taxon>
        <taxon>Craniata</taxon>
        <taxon>Vertebrata</taxon>
        <taxon>Euteleostomi</taxon>
        <taxon>Mammalia</taxon>
        <taxon>Eutheria</taxon>
        <taxon>Euarchontoglires</taxon>
        <taxon>Glires</taxon>
        <taxon>Rodentia</taxon>
        <taxon>Myomorpha</taxon>
        <taxon>Muroidea</taxon>
        <taxon>Muridae</taxon>
        <taxon>Murinae</taxon>
        <taxon>Rattus</taxon>
    </lineage>
</organism>
<accession>A6KBF9</accession>
<dbReference type="AlphaFoldDB" id="A6KBF9"/>
<protein>
    <submittedName>
        <fullName evidence="1">RCG27816</fullName>
    </submittedName>
</protein>
<evidence type="ECO:0000313" key="1">
    <source>
        <dbReference type="EMBL" id="EDL97573.1"/>
    </source>
</evidence>
<dbReference type="Proteomes" id="UP000234681">
    <property type="component" value="Chromosome 6"/>
</dbReference>